<evidence type="ECO:0000256" key="4">
    <source>
        <dbReference type="ARBA" id="ARBA00007707"/>
    </source>
</evidence>
<organism evidence="23 25">
    <name type="scientific">Turicibacter bilis</name>
    <dbReference type="NCBI Taxonomy" id="2735723"/>
    <lineage>
        <taxon>Bacteria</taxon>
        <taxon>Bacillati</taxon>
        <taxon>Bacillota</taxon>
        <taxon>Erysipelotrichia</taxon>
        <taxon>Erysipelotrichales</taxon>
        <taxon>Turicibacteraceae</taxon>
        <taxon>Turicibacter</taxon>
    </lineage>
</organism>
<feature type="binding site" evidence="20">
    <location>
        <position position="154"/>
    </location>
    <ligand>
        <name>UDP-N-acetyl-alpha-D-glucosamine</name>
        <dbReference type="ChEBI" id="CHEBI:57705"/>
    </ligand>
</feature>
<evidence type="ECO:0000256" key="20">
    <source>
        <dbReference type="HAMAP-Rule" id="MF_01631"/>
    </source>
</evidence>
<dbReference type="NCBIfam" id="NF010934">
    <property type="entry name" value="PRK14354.1"/>
    <property type="match status" value="1"/>
</dbReference>
<dbReference type="InterPro" id="IPR005882">
    <property type="entry name" value="Bifunctional_GlmU"/>
</dbReference>
<keyword evidence="15 20" id="KW-0012">Acyltransferase</keyword>
<evidence type="ECO:0000256" key="14">
    <source>
        <dbReference type="ARBA" id="ARBA00023268"/>
    </source>
</evidence>
<comment type="cofactor">
    <cofactor evidence="20">
        <name>Mg(2+)</name>
        <dbReference type="ChEBI" id="CHEBI:18420"/>
    </cofactor>
    <text evidence="20">Binds 1 Mg(2+) ion per subunit.</text>
</comment>
<keyword evidence="9 20" id="KW-0479">Metal-binding</keyword>
<feature type="binding site" evidence="20">
    <location>
        <begin position="100"/>
        <end position="102"/>
    </location>
    <ligand>
        <name>UDP-N-acetyl-alpha-D-glucosamine</name>
        <dbReference type="ChEBI" id="CHEBI:57705"/>
    </ligand>
</feature>
<dbReference type="GO" id="GO:0003977">
    <property type="term" value="F:UDP-N-acetylglucosamine diphosphorylase activity"/>
    <property type="evidence" value="ECO:0007669"/>
    <property type="project" value="UniProtKB-UniRule"/>
</dbReference>
<evidence type="ECO:0000313" key="22">
    <source>
        <dbReference type="EMBL" id="UUF05137.1"/>
    </source>
</evidence>
<keyword evidence="16 20" id="KW-0961">Cell wall biogenesis/degradation</keyword>
<feature type="binding site" evidence="20">
    <location>
        <position position="439"/>
    </location>
    <ligand>
        <name>acetyl-CoA</name>
        <dbReference type="ChEBI" id="CHEBI:57288"/>
    </ligand>
</feature>
<evidence type="ECO:0000256" key="19">
    <source>
        <dbReference type="ARBA" id="ARBA00049628"/>
    </source>
</evidence>
<feature type="domain" description="Nucleotidyl transferase" evidence="21">
    <location>
        <begin position="5"/>
        <end position="219"/>
    </location>
</feature>
<feature type="binding site" evidence="20">
    <location>
        <begin position="385"/>
        <end position="386"/>
    </location>
    <ligand>
        <name>acetyl-CoA</name>
        <dbReference type="ChEBI" id="CHEBI:57288"/>
    </ligand>
</feature>
<evidence type="ECO:0000256" key="1">
    <source>
        <dbReference type="ARBA" id="ARBA00004496"/>
    </source>
</evidence>
<dbReference type="GO" id="GO:0071555">
    <property type="term" value="P:cell wall organization"/>
    <property type="evidence" value="ECO:0007669"/>
    <property type="project" value="UniProtKB-KW"/>
</dbReference>
<comment type="catalytic activity">
    <reaction evidence="18 20">
        <text>N-acetyl-alpha-D-glucosamine 1-phosphate + UTP + H(+) = UDP-N-acetyl-alpha-D-glucosamine + diphosphate</text>
        <dbReference type="Rhea" id="RHEA:13509"/>
        <dbReference type="ChEBI" id="CHEBI:15378"/>
        <dbReference type="ChEBI" id="CHEBI:33019"/>
        <dbReference type="ChEBI" id="CHEBI:46398"/>
        <dbReference type="ChEBI" id="CHEBI:57705"/>
        <dbReference type="ChEBI" id="CHEBI:57776"/>
        <dbReference type="EC" id="2.7.7.23"/>
    </reaction>
</comment>
<dbReference type="Pfam" id="PF00132">
    <property type="entry name" value="Hexapep"/>
    <property type="match status" value="2"/>
</dbReference>
<dbReference type="PANTHER" id="PTHR43584:SF3">
    <property type="entry name" value="BIFUNCTIONAL PROTEIN GLMU"/>
    <property type="match status" value="1"/>
</dbReference>
<feature type="region of interest" description="N-acetyltransferase" evidence="20">
    <location>
        <begin position="251"/>
        <end position="455"/>
    </location>
</feature>
<dbReference type="InterPro" id="IPR029044">
    <property type="entry name" value="Nucleotide-diphossugar_trans"/>
</dbReference>
<dbReference type="GO" id="GO:0005737">
    <property type="term" value="C:cytoplasm"/>
    <property type="evidence" value="ECO:0007669"/>
    <property type="project" value="UniProtKB-SubCell"/>
</dbReference>
<keyword evidence="13 20" id="KW-0573">Peptidoglycan synthesis</keyword>
<dbReference type="InterPro" id="IPR038009">
    <property type="entry name" value="GlmU_C_LbH"/>
</dbReference>
<evidence type="ECO:0000256" key="11">
    <source>
        <dbReference type="ARBA" id="ARBA00022842"/>
    </source>
</evidence>
<dbReference type="PROSITE" id="PS00101">
    <property type="entry name" value="HEXAPEP_TRANSFERASES"/>
    <property type="match status" value="2"/>
</dbReference>
<dbReference type="SUPFAM" id="SSF53448">
    <property type="entry name" value="Nucleotide-diphospho-sugar transferases"/>
    <property type="match status" value="1"/>
</dbReference>
<dbReference type="GO" id="GO:0009245">
    <property type="term" value="P:lipid A biosynthetic process"/>
    <property type="evidence" value="ECO:0007669"/>
    <property type="project" value="UniProtKB-UniRule"/>
</dbReference>
<feature type="binding site" evidence="20">
    <location>
        <position position="22"/>
    </location>
    <ligand>
        <name>UDP-N-acetyl-alpha-D-glucosamine</name>
        <dbReference type="ChEBI" id="CHEBI:57705"/>
    </ligand>
</feature>
<feature type="binding site" evidence="20">
    <location>
        <position position="227"/>
    </location>
    <ligand>
        <name>Mg(2+)</name>
        <dbReference type="ChEBI" id="CHEBI:18420"/>
    </ligand>
</feature>
<dbReference type="InterPro" id="IPR011004">
    <property type="entry name" value="Trimer_LpxA-like_sf"/>
</dbReference>
<comment type="catalytic activity">
    <reaction evidence="17 20">
        <text>alpha-D-glucosamine 1-phosphate + acetyl-CoA = N-acetyl-alpha-D-glucosamine 1-phosphate + CoA + H(+)</text>
        <dbReference type="Rhea" id="RHEA:13725"/>
        <dbReference type="ChEBI" id="CHEBI:15378"/>
        <dbReference type="ChEBI" id="CHEBI:57287"/>
        <dbReference type="ChEBI" id="CHEBI:57288"/>
        <dbReference type="ChEBI" id="CHEBI:57776"/>
        <dbReference type="ChEBI" id="CHEBI:58516"/>
        <dbReference type="EC" id="2.3.1.157"/>
    </reaction>
</comment>
<keyword evidence="10 20" id="KW-0677">Repeat</keyword>
<dbReference type="EC" id="2.7.7.23" evidence="20"/>
<dbReference type="NCBIfam" id="TIGR01173">
    <property type="entry name" value="glmU"/>
    <property type="match status" value="1"/>
</dbReference>
<evidence type="ECO:0000256" key="15">
    <source>
        <dbReference type="ARBA" id="ARBA00023315"/>
    </source>
</evidence>
<dbReference type="GO" id="GO:0008360">
    <property type="term" value="P:regulation of cell shape"/>
    <property type="evidence" value="ECO:0007669"/>
    <property type="project" value="UniProtKB-KW"/>
</dbReference>
<evidence type="ECO:0000256" key="10">
    <source>
        <dbReference type="ARBA" id="ARBA00022737"/>
    </source>
</evidence>
<feature type="region of interest" description="Pyrophosphorylase" evidence="20">
    <location>
        <begin position="1"/>
        <end position="229"/>
    </location>
</feature>
<dbReference type="GO" id="GO:0019134">
    <property type="term" value="F:glucosamine-1-phosphate N-acetyltransferase activity"/>
    <property type="evidence" value="ECO:0007669"/>
    <property type="project" value="UniProtKB-UniRule"/>
</dbReference>
<feature type="binding site" evidence="20">
    <location>
        <begin position="8"/>
        <end position="11"/>
    </location>
    <ligand>
        <name>UDP-N-acetyl-alpha-D-glucosamine</name>
        <dbReference type="ChEBI" id="CHEBI:57705"/>
    </ligand>
</feature>
<evidence type="ECO:0000256" key="17">
    <source>
        <dbReference type="ARBA" id="ARBA00048247"/>
    </source>
</evidence>
<dbReference type="Gene3D" id="2.160.10.10">
    <property type="entry name" value="Hexapeptide repeat proteins"/>
    <property type="match status" value="1"/>
</dbReference>
<dbReference type="EMBL" id="CP071249">
    <property type="protein sequence ID" value="UUF05137.1"/>
    <property type="molecule type" value="Genomic_DNA"/>
</dbReference>
<comment type="subcellular location">
    <subcellularLocation>
        <location evidence="1 20">Cytoplasm</location>
    </subcellularLocation>
</comment>
<evidence type="ECO:0000313" key="23">
    <source>
        <dbReference type="EMBL" id="UUF09410.1"/>
    </source>
</evidence>
<comment type="similarity">
    <text evidence="5 20">In the N-terminal section; belongs to the N-acetylglucosamine-1-phosphate uridyltransferase family.</text>
</comment>
<keyword evidence="6 20" id="KW-0963">Cytoplasm</keyword>
<dbReference type="CDD" id="cd02540">
    <property type="entry name" value="GT2_GlmU_N_bac"/>
    <property type="match status" value="1"/>
</dbReference>
<feature type="binding site" evidence="20">
    <location>
        <position position="332"/>
    </location>
    <ligand>
        <name>UDP-N-acetyl-alpha-D-glucosamine</name>
        <dbReference type="ChEBI" id="CHEBI:57705"/>
    </ligand>
</feature>
<dbReference type="InterPro" id="IPR018357">
    <property type="entry name" value="Hexapep_transf_CS"/>
</dbReference>
<dbReference type="InterPro" id="IPR050065">
    <property type="entry name" value="GlmU-like"/>
</dbReference>
<feature type="binding site" evidence="20">
    <location>
        <position position="169"/>
    </location>
    <ligand>
        <name>UDP-N-acetyl-alpha-D-glucosamine</name>
        <dbReference type="ChEBI" id="CHEBI:57705"/>
    </ligand>
</feature>
<accession>A0A9Q9CIZ3</accession>
<proteinExistence type="inferred from homology"/>
<evidence type="ECO:0000259" key="21">
    <source>
        <dbReference type="Pfam" id="PF00483"/>
    </source>
</evidence>
<feature type="binding site" evidence="20">
    <location>
        <position position="365"/>
    </location>
    <ligand>
        <name>UDP-N-acetyl-alpha-D-glucosamine</name>
        <dbReference type="ChEBI" id="CHEBI:57705"/>
    </ligand>
</feature>
<dbReference type="HAMAP" id="MF_01631">
    <property type="entry name" value="GlmU"/>
    <property type="match status" value="1"/>
</dbReference>
<evidence type="ECO:0000256" key="5">
    <source>
        <dbReference type="ARBA" id="ARBA00007947"/>
    </source>
</evidence>
<feature type="binding site" evidence="20">
    <location>
        <position position="350"/>
    </location>
    <ligand>
        <name>UDP-N-acetyl-alpha-D-glucosamine</name>
        <dbReference type="ChEBI" id="CHEBI:57705"/>
    </ligand>
</feature>
<dbReference type="Gene3D" id="3.90.550.10">
    <property type="entry name" value="Spore Coat Polysaccharide Biosynthesis Protein SpsA, Chain A"/>
    <property type="match status" value="1"/>
</dbReference>
<feature type="binding site" evidence="20">
    <location>
        <position position="376"/>
    </location>
    <ligand>
        <name>UDP-N-acetyl-alpha-D-glucosamine</name>
        <dbReference type="ChEBI" id="CHEBI:57705"/>
    </ligand>
</feature>
<feature type="binding site" evidence="20">
    <location>
        <position position="422"/>
    </location>
    <ligand>
        <name>acetyl-CoA</name>
        <dbReference type="ChEBI" id="CHEBI:57288"/>
    </ligand>
</feature>
<dbReference type="AlphaFoldDB" id="A0A9Q9CIZ3"/>
<dbReference type="InterPro" id="IPR001451">
    <property type="entry name" value="Hexapep"/>
</dbReference>
<dbReference type="Proteomes" id="UP001058016">
    <property type="component" value="Chromosome"/>
</dbReference>
<feature type="binding site" evidence="20">
    <location>
        <position position="139"/>
    </location>
    <ligand>
        <name>UDP-N-acetyl-alpha-D-glucosamine</name>
        <dbReference type="ChEBI" id="CHEBI:57705"/>
    </ligand>
</feature>
<evidence type="ECO:0000256" key="9">
    <source>
        <dbReference type="ARBA" id="ARBA00022723"/>
    </source>
</evidence>
<feature type="binding site" evidence="20">
    <location>
        <position position="72"/>
    </location>
    <ligand>
        <name>UDP-N-acetyl-alpha-D-glucosamine</name>
        <dbReference type="ChEBI" id="CHEBI:57705"/>
    </ligand>
</feature>
<dbReference type="SUPFAM" id="SSF51161">
    <property type="entry name" value="Trimeric LpxA-like enzymes"/>
    <property type="match status" value="1"/>
</dbReference>
<evidence type="ECO:0000256" key="6">
    <source>
        <dbReference type="ARBA" id="ARBA00022490"/>
    </source>
</evidence>
<keyword evidence="8 20" id="KW-0548">Nucleotidyltransferase</keyword>
<dbReference type="PANTHER" id="PTHR43584">
    <property type="entry name" value="NUCLEOTIDYL TRANSFERASE"/>
    <property type="match status" value="1"/>
</dbReference>
<evidence type="ECO:0000256" key="8">
    <source>
        <dbReference type="ARBA" id="ARBA00022695"/>
    </source>
</evidence>
<evidence type="ECO:0000256" key="7">
    <source>
        <dbReference type="ARBA" id="ARBA00022679"/>
    </source>
</evidence>
<evidence type="ECO:0000313" key="24">
    <source>
        <dbReference type="Proteomes" id="UP001058016"/>
    </source>
</evidence>
<feature type="region of interest" description="Linker" evidence="20">
    <location>
        <begin position="230"/>
        <end position="250"/>
    </location>
</feature>
<keyword evidence="14 20" id="KW-0511">Multifunctional enzyme</keyword>
<evidence type="ECO:0000256" key="16">
    <source>
        <dbReference type="ARBA" id="ARBA00023316"/>
    </source>
</evidence>
<dbReference type="Pfam" id="PF00483">
    <property type="entry name" value="NTP_transferase"/>
    <property type="match status" value="1"/>
</dbReference>
<protein>
    <recommendedName>
        <fullName evidence="20">Bifunctional protein GlmU</fullName>
    </recommendedName>
    <domain>
        <recommendedName>
            <fullName evidence="20">UDP-N-acetylglucosamine pyrophosphorylase</fullName>
            <ecNumber evidence="20">2.7.7.23</ecNumber>
        </recommendedName>
        <alternativeName>
            <fullName evidence="20">N-acetylglucosamine-1-phosphate uridyltransferase</fullName>
        </alternativeName>
    </domain>
    <domain>
        <recommendedName>
            <fullName evidence="20">Glucosamine-1-phosphate N-acetyltransferase</fullName>
            <ecNumber evidence="20">2.3.1.157</ecNumber>
        </recommendedName>
    </domain>
</protein>
<dbReference type="InterPro" id="IPR005835">
    <property type="entry name" value="NTP_transferase_dom"/>
</dbReference>
<evidence type="ECO:0000256" key="13">
    <source>
        <dbReference type="ARBA" id="ARBA00022984"/>
    </source>
</evidence>
<reference evidence="23 24" key="1">
    <citation type="submission" date="2021-03" db="EMBL/GenBank/DDBJ databases">
        <title>Comparative Genomics and Metabolomics in the genus Turicibacter.</title>
        <authorList>
            <person name="Maki J."/>
            <person name="Looft T."/>
        </authorList>
    </citation>
    <scope>NUCLEOTIDE SEQUENCE</scope>
    <source>
        <strain evidence="23">ISU324</strain>
        <strain evidence="22 24">MMM721</strain>
    </source>
</reference>
<comment type="pathway">
    <text evidence="3 20">Nucleotide-sugar biosynthesis; UDP-N-acetyl-alpha-D-glucosamine biosynthesis; UDP-N-acetyl-alpha-D-glucosamine from N-acetyl-alpha-D-glucosamine 1-phosphate: step 1/1.</text>
</comment>
<dbReference type="Proteomes" id="UP001058072">
    <property type="component" value="Chromosome"/>
</dbReference>
<keyword evidence="7 20" id="KW-0808">Transferase</keyword>
<name>A0A9Q9CIZ3_9FIRM</name>
<dbReference type="GO" id="GO:0009252">
    <property type="term" value="P:peptidoglycan biosynthetic process"/>
    <property type="evidence" value="ECO:0007669"/>
    <property type="project" value="UniProtKB-UniRule"/>
</dbReference>
<dbReference type="EMBL" id="CP071250">
    <property type="protein sequence ID" value="UUF09410.1"/>
    <property type="molecule type" value="Genomic_DNA"/>
</dbReference>
<dbReference type="GO" id="GO:0006048">
    <property type="term" value="P:UDP-N-acetylglucosamine biosynthetic process"/>
    <property type="evidence" value="ECO:0007669"/>
    <property type="project" value="InterPro"/>
</dbReference>
<comment type="subunit">
    <text evidence="20">Homotrimer.</text>
</comment>
<feature type="active site" description="Proton acceptor" evidence="20">
    <location>
        <position position="362"/>
    </location>
</feature>
<comment type="caution">
    <text evidence="20">Lacks conserved residue(s) required for the propagation of feature annotation.</text>
</comment>
<keyword evidence="11 20" id="KW-0460">Magnesium</keyword>
<keyword evidence="24" id="KW-1185">Reference proteome</keyword>
<dbReference type="RefSeq" id="WP_055242943.1">
    <property type="nucleotide sequence ID" value="NZ_CP071249.1"/>
</dbReference>
<comment type="pathway">
    <text evidence="20">Bacterial outer membrane biogenesis; LPS lipid A biosynthesis.</text>
</comment>
<evidence type="ECO:0000256" key="2">
    <source>
        <dbReference type="ARBA" id="ARBA00005166"/>
    </source>
</evidence>
<comment type="function">
    <text evidence="19 20">Catalyzes the last two sequential reactions in the de novo biosynthetic pathway for UDP-N-acetylglucosamine (UDP-GlcNAc). The C-terminal domain catalyzes the transfer of acetyl group from acetyl coenzyme A to glucosamine-1-phosphate (GlcN-1-P) to produce N-acetylglucosamine-1-phosphate (GlcNAc-1-P), which is converted into UDP-GlcNAc by the transfer of uridine 5-monophosphate (from uridine 5-triphosphate), a reaction catalyzed by the N-terminal domain.</text>
</comment>
<evidence type="ECO:0000313" key="25">
    <source>
        <dbReference type="Proteomes" id="UP001058072"/>
    </source>
</evidence>
<dbReference type="GO" id="GO:0000287">
    <property type="term" value="F:magnesium ion binding"/>
    <property type="evidence" value="ECO:0007669"/>
    <property type="project" value="UniProtKB-UniRule"/>
</dbReference>
<feature type="binding site" evidence="20">
    <location>
        <position position="102"/>
    </location>
    <ligand>
        <name>Mg(2+)</name>
        <dbReference type="ChEBI" id="CHEBI:18420"/>
    </ligand>
</feature>
<gene>
    <name evidence="20 23" type="primary">glmU</name>
    <name evidence="22" type="ORF">J0J69_08505</name>
    <name evidence="23" type="ORF">J0J70_05485</name>
</gene>
<dbReference type="GO" id="GO:0000902">
    <property type="term" value="P:cell morphogenesis"/>
    <property type="evidence" value="ECO:0007669"/>
    <property type="project" value="UniProtKB-UniRule"/>
</dbReference>
<dbReference type="GO" id="GO:0016020">
    <property type="term" value="C:membrane"/>
    <property type="evidence" value="ECO:0007669"/>
    <property type="project" value="GOC"/>
</dbReference>
<feature type="binding site" evidence="20">
    <location>
        <position position="227"/>
    </location>
    <ligand>
        <name>UDP-N-acetyl-alpha-D-glucosamine</name>
        <dbReference type="ChEBI" id="CHEBI:57705"/>
    </ligand>
</feature>
<evidence type="ECO:0000256" key="18">
    <source>
        <dbReference type="ARBA" id="ARBA00048493"/>
    </source>
</evidence>
<evidence type="ECO:0000256" key="3">
    <source>
        <dbReference type="ARBA" id="ARBA00005208"/>
    </source>
</evidence>
<evidence type="ECO:0000256" key="12">
    <source>
        <dbReference type="ARBA" id="ARBA00022960"/>
    </source>
</evidence>
<comment type="similarity">
    <text evidence="4 20">In the C-terminal section; belongs to the transferase hexapeptide repeat family.</text>
</comment>
<comment type="pathway">
    <text evidence="2 20">Nucleotide-sugar biosynthesis; UDP-N-acetyl-alpha-D-glucosamine biosynthesis; N-acetyl-alpha-D-glucosamine 1-phosphate from alpha-D-glucosamine 6-phosphate (route II): step 2/2.</text>
</comment>
<feature type="binding site" evidence="20">
    <location>
        <begin position="77"/>
        <end position="78"/>
    </location>
    <ligand>
        <name>UDP-N-acetyl-alpha-D-glucosamine</name>
        <dbReference type="ChEBI" id="CHEBI:57705"/>
    </ligand>
</feature>
<dbReference type="EC" id="2.3.1.157" evidence="20"/>
<sequence>MNKYAVVLAAGKGTRMKSSLHKVLHQVLGKSMVDHAVTNLEKIGVDKIVTVIGYEAESVRAELQDRVEYAMQTEQLGTGHAVMMTKELLEGLDGVTIVTYGDVPLLTEQTISNLFDYHQSQKAAITILTACTDNPTGYGRIIRDEEGNVLRIVEQKDANTEELLVKEINTGVCCYDNKVLFEALTKITNNNSQGEYYLTDLVGIIRDMGLKVVAYVNEDFEETLGVNDRVQLAYAEKVLRKRINEFHMRNGVTIIDPEATYIGTDVQIGQDVIIYPGTMITGPSIIANNVVIGANSQIINSTIGEHTTINASVISDSIIGASTTVGPFAHIRMHAEIGNKARIGNFVEIKKSVFKDGAKSAHLSYIGDAELGENVNMGCGSITVNYDGKNKHKTVIGANTMVGCNVNLVAPVTVEPNAYLAAGSTITKNVPEDALAIARSKQENKEGYAKVIRQK</sequence>
<keyword evidence="12 20" id="KW-0133">Cell shape</keyword>
<dbReference type="CDD" id="cd03353">
    <property type="entry name" value="LbH_GlmU_C"/>
    <property type="match status" value="1"/>
</dbReference>